<dbReference type="KEGG" id="ful:C4N20_02425"/>
<accession>A0AAX2JCJ7</accession>
<dbReference type="SMART" id="SM00471">
    <property type="entry name" value="HDc"/>
    <property type="match status" value="1"/>
</dbReference>
<dbReference type="GO" id="GO:0006203">
    <property type="term" value="P:dGTP catabolic process"/>
    <property type="evidence" value="ECO:0007669"/>
    <property type="project" value="TreeGrafter"/>
</dbReference>
<organism evidence="2 3">
    <name type="scientific">Fusobacterium ulcerans</name>
    <dbReference type="NCBI Taxonomy" id="861"/>
    <lineage>
        <taxon>Bacteria</taxon>
        <taxon>Fusobacteriati</taxon>
        <taxon>Fusobacteriota</taxon>
        <taxon>Fusobacteriia</taxon>
        <taxon>Fusobacteriales</taxon>
        <taxon>Fusobacteriaceae</taxon>
        <taxon>Fusobacterium</taxon>
    </lineage>
</organism>
<dbReference type="SUPFAM" id="SSF109604">
    <property type="entry name" value="HD-domain/PDEase-like"/>
    <property type="match status" value="1"/>
</dbReference>
<dbReference type="GO" id="GO:0008832">
    <property type="term" value="F:dGTPase activity"/>
    <property type="evidence" value="ECO:0007669"/>
    <property type="project" value="TreeGrafter"/>
</dbReference>
<evidence type="ECO:0000259" key="1">
    <source>
        <dbReference type="PROSITE" id="PS51831"/>
    </source>
</evidence>
<proteinExistence type="predicted"/>
<protein>
    <submittedName>
        <fullName evidence="2">Deoxyguanosinetriphosphate triphosphohydrolase-like protein</fullName>
    </submittedName>
</protein>
<evidence type="ECO:0000313" key="3">
    <source>
        <dbReference type="Proteomes" id="UP000249008"/>
    </source>
</evidence>
<dbReference type="GeneID" id="78453648"/>
<dbReference type="Gene3D" id="1.10.3210.10">
    <property type="entry name" value="Hypothetical protein af1432"/>
    <property type="match status" value="1"/>
</dbReference>
<dbReference type="Proteomes" id="UP000249008">
    <property type="component" value="Chromosome 1"/>
</dbReference>
<dbReference type="InterPro" id="IPR003607">
    <property type="entry name" value="HD/PDEase_dom"/>
</dbReference>
<dbReference type="Pfam" id="PF01966">
    <property type="entry name" value="HD"/>
    <property type="match status" value="1"/>
</dbReference>
<feature type="domain" description="HD" evidence="1">
    <location>
        <begin position="51"/>
        <end position="212"/>
    </location>
</feature>
<dbReference type="InterPro" id="IPR050135">
    <property type="entry name" value="dGTPase-like"/>
</dbReference>
<reference evidence="2 3" key="1">
    <citation type="submission" date="2018-06" db="EMBL/GenBank/DDBJ databases">
        <authorList>
            <consortium name="Pathogen Informatics"/>
            <person name="Doyle S."/>
        </authorList>
    </citation>
    <scope>NUCLEOTIDE SEQUENCE [LARGE SCALE GENOMIC DNA]</scope>
    <source>
        <strain evidence="2 3">NCTC12112</strain>
    </source>
</reference>
<dbReference type="PANTHER" id="PTHR11373">
    <property type="entry name" value="DEOXYNUCLEOSIDE TRIPHOSPHATE TRIPHOSPHOHYDROLASE"/>
    <property type="match status" value="1"/>
</dbReference>
<gene>
    <name evidence="2" type="ORF">NCTC12112_02367</name>
</gene>
<dbReference type="PANTHER" id="PTHR11373:SF4">
    <property type="entry name" value="DEOXYNUCLEOSIDE TRIPHOSPHATE TRIPHOSPHOHYDROLASE SAMHD1"/>
    <property type="match status" value="1"/>
</dbReference>
<dbReference type="PROSITE" id="PS51831">
    <property type="entry name" value="HD"/>
    <property type="match status" value="1"/>
</dbReference>
<evidence type="ECO:0000313" key="2">
    <source>
        <dbReference type="EMBL" id="SQJ09718.1"/>
    </source>
</evidence>
<dbReference type="AlphaFoldDB" id="A0AAX2JCJ7"/>
<dbReference type="CDD" id="cd00077">
    <property type="entry name" value="HDc"/>
    <property type="match status" value="1"/>
</dbReference>
<sequence length="481" mass="56379">MGKKVIKDLIHSYITIDIDVQKIVDTPSFQRLKRIKQLTCEYLFPSLNHTRYEHSLGVMKLACDFFDSLNKNMDNFGISKEQIENYRFHIKFAALLHDVGHAPLSHLGESFYDKEEIYKSLIENLSSEKEADKIFKDKKGNIVGSPHELMSCLCIIRKLRPALTEMNPNINIELICRIIIGNQYHDKNLWLENILIEIVNSKTIDVDKLDYLIRDNHMSGYIAPRIDIERLFSCTFIGEDKKLKYSSKAIPAMQSVVDSRDLLYLWVYNHHISVYTEFIIRDILGHFMKLYEEQNGKYPEEMNKKEFFSTEAIIDNLVIDDDIYSHLRKAYLASLKGKTVEYTSVVMKQLMERKFLKPLWKTIYEYECLEDELELEKLVTDRLDAILKDNEKIKKIVGEIGEALNLKKGEIFIITRYNKFYHAVSEAKIYVSLNGEDKLLSDLLPQKSFKRFSNISFYIFGPGEKKEEIKKLFLKIIKNEL</sequence>
<name>A0AAX2JCJ7_9FUSO</name>
<dbReference type="InterPro" id="IPR006674">
    <property type="entry name" value="HD_domain"/>
</dbReference>
<dbReference type="EMBL" id="LS483487">
    <property type="protein sequence ID" value="SQJ09718.1"/>
    <property type="molecule type" value="Genomic_DNA"/>
</dbReference>
<dbReference type="RefSeq" id="WP_005981242.1">
    <property type="nucleotide sequence ID" value="NZ_CABKNW010000005.1"/>
</dbReference>